<dbReference type="AlphaFoldDB" id="A0A9W6U2P0"/>
<name>A0A9W6U2P0_9STRA</name>
<keyword evidence="3" id="KW-1185">Reference proteome</keyword>
<feature type="region of interest" description="Disordered" evidence="1">
    <location>
        <begin position="186"/>
        <end position="208"/>
    </location>
</feature>
<proteinExistence type="predicted"/>
<protein>
    <submittedName>
        <fullName evidence="2">Unnamed protein product</fullName>
    </submittedName>
</protein>
<organism evidence="2 3">
    <name type="scientific">Phytophthora fragariaefolia</name>
    <dbReference type="NCBI Taxonomy" id="1490495"/>
    <lineage>
        <taxon>Eukaryota</taxon>
        <taxon>Sar</taxon>
        <taxon>Stramenopiles</taxon>
        <taxon>Oomycota</taxon>
        <taxon>Peronosporomycetes</taxon>
        <taxon>Peronosporales</taxon>
        <taxon>Peronosporaceae</taxon>
        <taxon>Phytophthora</taxon>
    </lineage>
</organism>
<comment type="caution">
    <text evidence="2">The sequence shown here is derived from an EMBL/GenBank/DDBJ whole genome shotgun (WGS) entry which is preliminary data.</text>
</comment>
<reference evidence="2" key="1">
    <citation type="submission" date="2023-04" db="EMBL/GenBank/DDBJ databases">
        <title>Phytophthora fragariaefolia NBRC 109709.</title>
        <authorList>
            <person name="Ichikawa N."/>
            <person name="Sato H."/>
            <person name="Tonouchi N."/>
        </authorList>
    </citation>
    <scope>NUCLEOTIDE SEQUENCE</scope>
    <source>
        <strain evidence="2">NBRC 109709</strain>
    </source>
</reference>
<feature type="compositionally biased region" description="Pro residues" evidence="1">
    <location>
        <begin position="517"/>
        <end position="534"/>
    </location>
</feature>
<dbReference type="OrthoDB" id="127389at2759"/>
<accession>A0A9W6U2P0</accession>
<feature type="region of interest" description="Disordered" evidence="1">
    <location>
        <begin position="514"/>
        <end position="534"/>
    </location>
</feature>
<gene>
    <name evidence="2" type="ORF">Pfra01_000392300</name>
</gene>
<feature type="region of interest" description="Disordered" evidence="1">
    <location>
        <begin position="379"/>
        <end position="417"/>
    </location>
</feature>
<evidence type="ECO:0000313" key="3">
    <source>
        <dbReference type="Proteomes" id="UP001165121"/>
    </source>
</evidence>
<evidence type="ECO:0000256" key="1">
    <source>
        <dbReference type="SAM" id="MobiDB-lite"/>
    </source>
</evidence>
<dbReference type="EMBL" id="BSXT01000306">
    <property type="protein sequence ID" value="GMF23989.1"/>
    <property type="molecule type" value="Genomic_DNA"/>
</dbReference>
<sequence length="534" mass="58891">MCLPVVFTRVAHQVDFRRLFLEDGSRDYLAVTALPQTMLHDAGFSFVKLVPSGECTVRPSLGASRDSQAQSDALSLRELLVAEQGSWNLIAEGRSFTVRREDAPFLVLDPGAPEDYQLEEDEDTRMLTDEERDLLRHTVVLRLQLVAQPQLQDESTVYVPVAEYPPATAPAPPVTSVPDEPWVGPQPEEIKERSPLGWTPGGSETSQNDAGLREAHQQISHLQAAMQARDGHEQARLQTYSRFLRDQMVDQEMTRSEQKFHKSTIRGPEIEEARPKEAADAEVAALQLRLLQAQAQSARDTARVREASHHEIATVTREAERVRIEATAAAEAVATRAREEKIRVKRKFEHRETHTRAQLAAERLAAQEAEIQALQAEVVAARNRPRSPSSVSSRDRQGRNRPRRVRSKTPSVVGQVPVYGHHGGMAGARAMHLTLQQAVSQRRNQSMDPAVARCDSPKLATALRQIREGIMPINGVTGGALPASETRFPGDPEDHFEEAQCCGCEGKRGLSLVLGMPSPPEPVPQEPPGPGAPA</sequence>
<dbReference type="Proteomes" id="UP001165121">
    <property type="component" value="Unassembled WGS sequence"/>
</dbReference>
<feature type="compositionally biased region" description="Low complexity" evidence="1">
    <location>
        <begin position="379"/>
        <end position="392"/>
    </location>
</feature>
<evidence type="ECO:0000313" key="2">
    <source>
        <dbReference type="EMBL" id="GMF23989.1"/>
    </source>
</evidence>